<evidence type="ECO:0000256" key="4">
    <source>
        <dbReference type="ARBA" id="ARBA00022692"/>
    </source>
</evidence>
<evidence type="ECO:0000256" key="2">
    <source>
        <dbReference type="ARBA" id="ARBA00011006"/>
    </source>
</evidence>
<comment type="subcellular location">
    <subcellularLocation>
        <location evidence="1">Cell membrane</location>
        <topology evidence="1">Multi-pass membrane protein</topology>
    </subcellularLocation>
</comment>
<gene>
    <name evidence="8" type="ORF">SAMN05421594_1375</name>
</gene>
<dbReference type="InterPro" id="IPR007341">
    <property type="entry name" value="Transgly_assoc"/>
</dbReference>
<dbReference type="EMBL" id="FOVD01000001">
    <property type="protein sequence ID" value="SFN14943.1"/>
    <property type="molecule type" value="Genomic_DNA"/>
</dbReference>
<dbReference type="PANTHER" id="PTHR33884:SF3">
    <property type="entry name" value="UPF0410 PROTEIN YMGE"/>
    <property type="match status" value="1"/>
</dbReference>
<keyword evidence="9" id="KW-1185">Reference proteome</keyword>
<dbReference type="RefSeq" id="WP_034723756.1">
    <property type="nucleotide sequence ID" value="NZ_FOVD01000001.1"/>
</dbReference>
<keyword evidence="6 7" id="KW-0472">Membrane</keyword>
<comment type="similarity">
    <text evidence="2">Belongs to the UPF0410 family.</text>
</comment>
<evidence type="ECO:0000256" key="7">
    <source>
        <dbReference type="SAM" id="Phobius"/>
    </source>
</evidence>
<evidence type="ECO:0000256" key="1">
    <source>
        <dbReference type="ARBA" id="ARBA00004651"/>
    </source>
</evidence>
<dbReference type="GO" id="GO:0005886">
    <property type="term" value="C:plasma membrane"/>
    <property type="evidence" value="ECO:0007669"/>
    <property type="project" value="UniProtKB-SubCell"/>
</dbReference>
<keyword evidence="5 7" id="KW-1133">Transmembrane helix</keyword>
<dbReference type="Proteomes" id="UP000198769">
    <property type="component" value="Unassembled WGS sequence"/>
</dbReference>
<accession>A0A1I4WP30</accession>
<proteinExistence type="inferred from homology"/>
<dbReference type="PANTHER" id="PTHR33884">
    <property type="entry name" value="UPF0410 PROTEIN YMGE"/>
    <property type="match status" value="1"/>
</dbReference>
<organism evidence="8 9">
    <name type="scientific">Chryseobacterium oleae</name>
    <dbReference type="NCBI Taxonomy" id="491207"/>
    <lineage>
        <taxon>Bacteria</taxon>
        <taxon>Pseudomonadati</taxon>
        <taxon>Bacteroidota</taxon>
        <taxon>Flavobacteriia</taxon>
        <taxon>Flavobacteriales</taxon>
        <taxon>Weeksellaceae</taxon>
        <taxon>Chryseobacterium group</taxon>
        <taxon>Chryseobacterium</taxon>
    </lineage>
</organism>
<dbReference type="AlphaFoldDB" id="A0A1I4WP30"/>
<keyword evidence="3" id="KW-1003">Cell membrane</keyword>
<dbReference type="Pfam" id="PF04226">
    <property type="entry name" value="Transgly_assoc"/>
    <property type="match status" value="1"/>
</dbReference>
<feature type="transmembrane region" description="Helical" evidence="7">
    <location>
        <begin position="27"/>
        <end position="52"/>
    </location>
</feature>
<protein>
    <submittedName>
        <fullName evidence="8">Uncharacterized membrane protein YeaQ/YmgE, transglycosylase-associated protein family</fullName>
    </submittedName>
</protein>
<evidence type="ECO:0000313" key="8">
    <source>
        <dbReference type="EMBL" id="SFN14943.1"/>
    </source>
</evidence>
<evidence type="ECO:0000256" key="5">
    <source>
        <dbReference type="ARBA" id="ARBA00022989"/>
    </source>
</evidence>
<reference evidence="9" key="1">
    <citation type="submission" date="2016-10" db="EMBL/GenBank/DDBJ databases">
        <authorList>
            <person name="Varghese N."/>
            <person name="Submissions S."/>
        </authorList>
    </citation>
    <scope>NUCLEOTIDE SEQUENCE [LARGE SCALE GENOMIC DNA]</scope>
    <source>
        <strain evidence="9">DSM 25575</strain>
    </source>
</reference>
<sequence>MGILTWIIFGLLAGAIAKMIMPGNQGGGWLITIILGIIGAFVGGAIGVYVLHWGDVTSFWNPRSWILAIGGALIVLWIYGMATKKS</sequence>
<evidence type="ECO:0000256" key="3">
    <source>
        <dbReference type="ARBA" id="ARBA00022475"/>
    </source>
</evidence>
<evidence type="ECO:0000256" key="6">
    <source>
        <dbReference type="ARBA" id="ARBA00023136"/>
    </source>
</evidence>
<feature type="transmembrane region" description="Helical" evidence="7">
    <location>
        <begin position="64"/>
        <end position="82"/>
    </location>
</feature>
<name>A0A1I4WP30_CHROL</name>
<evidence type="ECO:0000313" key="9">
    <source>
        <dbReference type="Proteomes" id="UP000198769"/>
    </source>
</evidence>
<keyword evidence="4 7" id="KW-0812">Transmembrane</keyword>
<dbReference type="OrthoDB" id="9811343at2"/>